<accession>A0ABY7FL59</accession>
<name>A0ABY7FL59_MYAAR</name>
<evidence type="ECO:0000313" key="1">
    <source>
        <dbReference type="EMBL" id="WAR22933.1"/>
    </source>
</evidence>
<proteinExistence type="predicted"/>
<dbReference type="InterPro" id="IPR032727">
    <property type="entry name" value="CLAMP"/>
</dbReference>
<organism evidence="1 2">
    <name type="scientific">Mya arenaria</name>
    <name type="common">Soft-shell clam</name>
    <dbReference type="NCBI Taxonomy" id="6604"/>
    <lineage>
        <taxon>Eukaryota</taxon>
        <taxon>Metazoa</taxon>
        <taxon>Spiralia</taxon>
        <taxon>Lophotrochozoa</taxon>
        <taxon>Mollusca</taxon>
        <taxon>Bivalvia</taxon>
        <taxon>Autobranchia</taxon>
        <taxon>Heteroconchia</taxon>
        <taxon>Euheterodonta</taxon>
        <taxon>Imparidentia</taxon>
        <taxon>Neoheterodontei</taxon>
        <taxon>Myida</taxon>
        <taxon>Myoidea</taxon>
        <taxon>Myidae</taxon>
        <taxon>Mya</taxon>
    </lineage>
</organism>
<dbReference type="PANTHER" id="PTHR28457">
    <property type="entry name" value="COILED-COIL DOMAIN-CONTAINING PROTEIN 189"/>
    <property type="match status" value="1"/>
</dbReference>
<sequence length="265" mass="30784">MAKITTSEAENIATVPKADGRERLCKCLGWAEFDEEKDMQRSIHVDFLYDTLKYTAEKGFSWNKAATCANFADKLVQQIKVEPPFDVNTLKGTKPLNIWEYEQQIAAIERKEQERLDEIMTEKEETVSRINGETKTKLDKVAQSETAFDKEKADGRERLCKCLGWAEFDEEKDMQRSIHEDFLYDTLKYTAEKVEPPFDVNTLKGTKPLNIWEYEQQIAAIERKEQERLDEIMTEKEETVSRINGETKTKLDKVAQSETAFDKEI</sequence>
<dbReference type="Proteomes" id="UP001164746">
    <property type="component" value="Chromosome 13"/>
</dbReference>
<keyword evidence="2" id="KW-1185">Reference proteome</keyword>
<evidence type="ECO:0000313" key="2">
    <source>
        <dbReference type="Proteomes" id="UP001164746"/>
    </source>
</evidence>
<dbReference type="EMBL" id="CP111024">
    <property type="protein sequence ID" value="WAR22933.1"/>
    <property type="molecule type" value="Genomic_DNA"/>
</dbReference>
<protein>
    <submittedName>
        <fullName evidence="1">CH074-like protein</fullName>
    </submittedName>
</protein>
<gene>
    <name evidence="1" type="ORF">MAR_036602</name>
</gene>
<dbReference type="PANTHER" id="PTHR28457:SF2">
    <property type="entry name" value="SIMILAR TO 4930578I06RIK PROTEIN"/>
    <property type="match status" value="1"/>
</dbReference>
<reference evidence="1" key="1">
    <citation type="submission" date="2022-11" db="EMBL/GenBank/DDBJ databases">
        <title>Centuries of genome instability and evolution in soft-shell clam transmissible cancer (bioRxiv).</title>
        <authorList>
            <person name="Hart S.F.M."/>
            <person name="Yonemitsu M.A."/>
            <person name="Giersch R.M."/>
            <person name="Beal B.F."/>
            <person name="Arriagada G."/>
            <person name="Davis B.W."/>
            <person name="Ostrander E.A."/>
            <person name="Goff S.P."/>
            <person name="Metzger M.J."/>
        </authorList>
    </citation>
    <scope>NUCLEOTIDE SEQUENCE</scope>
    <source>
        <strain evidence="1">MELC-2E11</strain>
        <tissue evidence="1">Siphon/mantle</tissue>
    </source>
</reference>